<name>A0ABQ8YWR7_9EUKA</name>
<evidence type="ECO:0000313" key="8">
    <source>
        <dbReference type="Proteomes" id="UP001150062"/>
    </source>
</evidence>
<keyword evidence="2 5" id="KW-0853">WD repeat</keyword>
<dbReference type="SMART" id="SM00320">
    <property type="entry name" value="WD40"/>
    <property type="match status" value="5"/>
</dbReference>
<dbReference type="InterPro" id="IPR020472">
    <property type="entry name" value="WD40_PAC1"/>
</dbReference>
<dbReference type="InterPro" id="IPR036322">
    <property type="entry name" value="WD40_repeat_dom_sf"/>
</dbReference>
<reference evidence="7" key="1">
    <citation type="submission" date="2022-08" db="EMBL/GenBank/DDBJ databases">
        <title>Novel sulfate-reducing endosymbionts in the free-living metamonad Anaeramoeba.</title>
        <authorList>
            <person name="Jerlstrom-Hultqvist J."/>
            <person name="Cepicka I."/>
            <person name="Gallot-Lavallee L."/>
            <person name="Salas-Leiva D."/>
            <person name="Curtis B.A."/>
            <person name="Zahonova K."/>
            <person name="Pipaliya S."/>
            <person name="Dacks J."/>
            <person name="Roger A.J."/>
        </authorList>
    </citation>
    <scope>NUCLEOTIDE SEQUENCE</scope>
    <source>
        <strain evidence="7">Schooner1</strain>
    </source>
</reference>
<dbReference type="Proteomes" id="UP001150062">
    <property type="component" value="Unassembled WGS sequence"/>
</dbReference>
<evidence type="ECO:0000313" key="7">
    <source>
        <dbReference type="EMBL" id="KAJ6248950.1"/>
    </source>
</evidence>
<evidence type="ECO:0000256" key="3">
    <source>
        <dbReference type="ARBA" id="ARBA00022737"/>
    </source>
</evidence>
<keyword evidence="4" id="KW-0539">Nucleus</keyword>
<feature type="repeat" description="WD" evidence="5">
    <location>
        <begin position="188"/>
        <end position="230"/>
    </location>
</feature>
<proteinExistence type="predicted"/>
<dbReference type="InterPro" id="IPR059104">
    <property type="entry name" value="Beta-prop_EIPR1-like"/>
</dbReference>
<feature type="repeat" description="WD" evidence="5">
    <location>
        <begin position="141"/>
        <end position="174"/>
    </location>
</feature>
<dbReference type="Pfam" id="PF23609">
    <property type="entry name" value="Beta-prop_EIPR1"/>
    <property type="match status" value="1"/>
</dbReference>
<dbReference type="PROSITE" id="PS50082">
    <property type="entry name" value="WD_REPEATS_2"/>
    <property type="match status" value="4"/>
</dbReference>
<feature type="repeat" description="WD" evidence="5">
    <location>
        <begin position="231"/>
        <end position="273"/>
    </location>
</feature>
<dbReference type="InterPro" id="IPR050459">
    <property type="entry name" value="WD_repeat_RBAP46/RBAP48/MSI1"/>
</dbReference>
<dbReference type="InterPro" id="IPR001680">
    <property type="entry name" value="WD40_rpt"/>
</dbReference>
<dbReference type="InterPro" id="IPR019775">
    <property type="entry name" value="WD40_repeat_CS"/>
</dbReference>
<dbReference type="PROSITE" id="PS00678">
    <property type="entry name" value="WD_REPEATS_1"/>
    <property type="match status" value="1"/>
</dbReference>
<dbReference type="PRINTS" id="PR00320">
    <property type="entry name" value="GPROTEINBRPT"/>
</dbReference>
<keyword evidence="8" id="KW-1185">Reference proteome</keyword>
<feature type="repeat" description="WD" evidence="5">
    <location>
        <begin position="275"/>
        <end position="310"/>
    </location>
</feature>
<sequence length="386" mass="44880">MDLNFQDDVSTFTGSHKIWEQNKDQFYDFVHEQTIGRSLTCQWVDDSSLEGNDKQYVILGEDQKKKYELSAYKVDMGKGGQNQSPFKKVFKESFDKEIHRAIHQPGNPHVIAAIQESGNIIIIHANYTDENFDGQRTTITTRGHDQEGYGLSWNPNNPAQLLSAAYDNKIFLWDAFESNTQLQKVQIFQDHHKEVEDVEWSPFHSNVFGSVSDDKTLKLFDIRSKKCTRDIIAHSEEINSISFNPFNEHILITGSSDTIVGLWDLRNTKRRMYSFISHSKPVYKVCFNKKQKNIFASSSDDKKIVLWDISKIGEEQIGRDSDIGPPEMIFIHRGHKKIIRDLCWYPYAKWSMVSVDDNYINQVWKVKSDILEYDPELEFSKIFDQL</sequence>
<comment type="caution">
    <text evidence="7">The sequence shown here is derived from an EMBL/GenBank/DDBJ whole genome shotgun (WGS) entry which is preliminary data.</text>
</comment>
<dbReference type="Gene3D" id="2.130.10.10">
    <property type="entry name" value="YVTN repeat-like/Quinoprotein amine dehydrogenase"/>
    <property type="match status" value="1"/>
</dbReference>
<evidence type="ECO:0000256" key="1">
    <source>
        <dbReference type="ARBA" id="ARBA00004123"/>
    </source>
</evidence>
<evidence type="ECO:0000256" key="2">
    <source>
        <dbReference type="ARBA" id="ARBA00022574"/>
    </source>
</evidence>
<dbReference type="InterPro" id="IPR015943">
    <property type="entry name" value="WD40/YVTN_repeat-like_dom_sf"/>
</dbReference>
<dbReference type="SUPFAM" id="SSF50978">
    <property type="entry name" value="WD40 repeat-like"/>
    <property type="match status" value="1"/>
</dbReference>
<gene>
    <name evidence="7" type="ORF">M0813_00108</name>
</gene>
<evidence type="ECO:0000256" key="5">
    <source>
        <dbReference type="PROSITE-ProRule" id="PRU00221"/>
    </source>
</evidence>
<dbReference type="PROSITE" id="PS50294">
    <property type="entry name" value="WD_REPEATS_REGION"/>
    <property type="match status" value="3"/>
</dbReference>
<dbReference type="Pfam" id="PF00400">
    <property type="entry name" value="WD40"/>
    <property type="match status" value="1"/>
</dbReference>
<organism evidence="7 8">
    <name type="scientific">Anaeramoeba flamelloides</name>
    <dbReference type="NCBI Taxonomy" id="1746091"/>
    <lineage>
        <taxon>Eukaryota</taxon>
        <taxon>Metamonada</taxon>
        <taxon>Anaeramoebidae</taxon>
        <taxon>Anaeramoeba</taxon>
    </lineage>
</organism>
<keyword evidence="3" id="KW-0677">Repeat</keyword>
<dbReference type="EMBL" id="JAOAOG010000103">
    <property type="protein sequence ID" value="KAJ6248950.1"/>
    <property type="molecule type" value="Genomic_DNA"/>
</dbReference>
<dbReference type="PANTHER" id="PTHR22850">
    <property type="entry name" value="WD40 REPEAT FAMILY"/>
    <property type="match status" value="1"/>
</dbReference>
<evidence type="ECO:0000259" key="6">
    <source>
        <dbReference type="Pfam" id="PF23609"/>
    </source>
</evidence>
<feature type="domain" description="EIPR1-like beta-propeller" evidence="6">
    <location>
        <begin position="200"/>
        <end position="307"/>
    </location>
</feature>
<protein>
    <submittedName>
        <fullName evidence="7">Histone-binding protein msi1</fullName>
    </submittedName>
</protein>
<evidence type="ECO:0000256" key="4">
    <source>
        <dbReference type="ARBA" id="ARBA00023242"/>
    </source>
</evidence>
<comment type="subcellular location">
    <subcellularLocation>
        <location evidence="1">Nucleus</location>
    </subcellularLocation>
</comment>
<accession>A0ABQ8YWR7</accession>